<proteinExistence type="predicted"/>
<dbReference type="EMBL" id="BMIW01000047">
    <property type="protein sequence ID" value="GGG17228.1"/>
    <property type="molecule type" value="Genomic_DNA"/>
</dbReference>
<dbReference type="SFLD" id="SFLDG01129">
    <property type="entry name" value="C1.5:_HAD__Beta-PGM__Phosphata"/>
    <property type="match status" value="1"/>
</dbReference>
<dbReference type="SFLD" id="SFLDS00003">
    <property type="entry name" value="Haloacid_Dehalogenase"/>
    <property type="match status" value="1"/>
</dbReference>
<dbReference type="SUPFAM" id="SSF56784">
    <property type="entry name" value="HAD-like"/>
    <property type="match status" value="1"/>
</dbReference>
<evidence type="ECO:0000313" key="1">
    <source>
        <dbReference type="EMBL" id="GGG17228.1"/>
    </source>
</evidence>
<dbReference type="CDD" id="cd16415">
    <property type="entry name" value="HAD_dREG-2_like"/>
    <property type="match status" value="1"/>
</dbReference>
<dbReference type="InterPro" id="IPR041492">
    <property type="entry name" value="HAD_2"/>
</dbReference>
<dbReference type="Gene3D" id="3.40.50.1000">
    <property type="entry name" value="HAD superfamily/HAD-like"/>
    <property type="match status" value="1"/>
</dbReference>
<dbReference type="InterPro" id="IPR036412">
    <property type="entry name" value="HAD-like_sf"/>
</dbReference>
<organism evidence="1 2">
    <name type="scientific">Paenibacillus aceti</name>
    <dbReference type="NCBI Taxonomy" id="1820010"/>
    <lineage>
        <taxon>Bacteria</taxon>
        <taxon>Bacillati</taxon>
        <taxon>Bacillota</taxon>
        <taxon>Bacilli</taxon>
        <taxon>Bacillales</taxon>
        <taxon>Paenibacillaceae</taxon>
        <taxon>Paenibacillus</taxon>
    </lineage>
</organism>
<accession>A0ABQ1W6A1</accession>
<evidence type="ECO:0000313" key="2">
    <source>
        <dbReference type="Proteomes" id="UP000608420"/>
    </source>
</evidence>
<gene>
    <name evidence="1" type="ORF">GCM10010913_44070</name>
</gene>
<dbReference type="InterPro" id="IPR023198">
    <property type="entry name" value="PGP-like_dom2"/>
</dbReference>
<name>A0ABQ1W6A1_9BACL</name>
<dbReference type="PANTHER" id="PTHR46649">
    <property type="match status" value="1"/>
</dbReference>
<dbReference type="InterPro" id="IPR023214">
    <property type="entry name" value="HAD_sf"/>
</dbReference>
<dbReference type="NCBIfam" id="TIGR01549">
    <property type="entry name" value="HAD-SF-IA-v1"/>
    <property type="match status" value="1"/>
</dbReference>
<protein>
    <submittedName>
        <fullName evidence="1">Noncanonical pyrimidine nucleotidase, YjjG family protein</fullName>
    </submittedName>
</protein>
<dbReference type="InterPro" id="IPR006439">
    <property type="entry name" value="HAD-SF_hydro_IA"/>
</dbReference>
<dbReference type="PANTHER" id="PTHR46649:SF4">
    <property type="entry name" value="HALOACID DEHALOGENASE-LIKE HYDROLASE (HAD) SUPERFAMILY PROTEIN"/>
    <property type="match status" value="1"/>
</dbReference>
<reference evidence="2" key="1">
    <citation type="journal article" date="2019" name="Int. J. Syst. Evol. Microbiol.">
        <title>The Global Catalogue of Microorganisms (GCM) 10K type strain sequencing project: providing services to taxonomists for standard genome sequencing and annotation.</title>
        <authorList>
            <consortium name="The Broad Institute Genomics Platform"/>
            <consortium name="The Broad Institute Genome Sequencing Center for Infectious Disease"/>
            <person name="Wu L."/>
            <person name="Ma J."/>
        </authorList>
    </citation>
    <scope>NUCLEOTIDE SEQUENCE [LARGE SCALE GENOMIC DNA]</scope>
    <source>
        <strain evidence="2">CGMCC 1.15420</strain>
    </source>
</reference>
<dbReference type="Pfam" id="PF13419">
    <property type="entry name" value="HAD_2"/>
    <property type="match status" value="1"/>
</dbReference>
<dbReference type="Proteomes" id="UP000608420">
    <property type="component" value="Unassembled WGS sequence"/>
</dbReference>
<sequence length="241" mass="27888">MDEVMIRYLWFDLGYTLVATNREEVYQKTLERFAVTKTIDEITMAYHQADKLFMREYPGVLGKDSRTFLPWYVGTLNYFLGLSLPIEDLIRIHLELAKEQPIQWRAFEFTKPTLHCLKEAGYQLGLISNWDQSAREVLSRNQLEELFDEIIISSEVGVEKPDPAIFELALARVQVTAEQSLYVGDNYYDDVRGCQQVGIHCLLINPYNNQGIEELDYTHIIPSIQGVVDYLGLKSIPQEIK</sequence>
<keyword evidence="2" id="KW-1185">Reference proteome</keyword>
<dbReference type="Gene3D" id="1.10.150.240">
    <property type="entry name" value="Putative phosphatase, domain 2"/>
    <property type="match status" value="1"/>
</dbReference>
<comment type="caution">
    <text evidence="1">The sequence shown here is derived from an EMBL/GenBank/DDBJ whole genome shotgun (WGS) entry which is preliminary data.</text>
</comment>